<proteinExistence type="predicted"/>
<keyword evidence="1" id="KW-0812">Transmembrane</keyword>
<keyword evidence="2" id="KW-1185">Reference proteome</keyword>
<reference evidence="3" key="1">
    <citation type="submission" date="2022-11" db="UniProtKB">
        <authorList>
            <consortium name="WormBaseParasite"/>
        </authorList>
    </citation>
    <scope>IDENTIFICATION</scope>
</reference>
<accession>A0A914H618</accession>
<keyword evidence="1" id="KW-0472">Membrane</keyword>
<evidence type="ECO:0000313" key="3">
    <source>
        <dbReference type="WBParaSite" id="Gr19_v10_g14156.t1"/>
    </source>
</evidence>
<dbReference type="InterPro" id="IPR019425">
    <property type="entry name" value="7TM_GPCR_serpentine_rcpt_Srt"/>
</dbReference>
<dbReference type="WBParaSite" id="Gr19_v10_g14156.t1">
    <property type="protein sequence ID" value="Gr19_v10_g14156.t1"/>
    <property type="gene ID" value="Gr19_v10_g14156"/>
</dbReference>
<feature type="transmembrane region" description="Helical" evidence="1">
    <location>
        <begin position="104"/>
        <end position="128"/>
    </location>
</feature>
<dbReference type="Gene3D" id="1.20.1070.10">
    <property type="entry name" value="Rhodopsin 7-helix transmembrane proteins"/>
    <property type="match status" value="1"/>
</dbReference>
<feature type="transmembrane region" description="Helical" evidence="1">
    <location>
        <begin position="208"/>
        <end position="226"/>
    </location>
</feature>
<evidence type="ECO:0000256" key="1">
    <source>
        <dbReference type="SAM" id="Phobius"/>
    </source>
</evidence>
<organism evidence="2 3">
    <name type="scientific">Globodera rostochiensis</name>
    <name type="common">Golden nematode worm</name>
    <name type="synonym">Heterodera rostochiensis</name>
    <dbReference type="NCBI Taxonomy" id="31243"/>
    <lineage>
        <taxon>Eukaryota</taxon>
        <taxon>Metazoa</taxon>
        <taxon>Ecdysozoa</taxon>
        <taxon>Nematoda</taxon>
        <taxon>Chromadorea</taxon>
        <taxon>Rhabditida</taxon>
        <taxon>Tylenchina</taxon>
        <taxon>Tylenchomorpha</taxon>
        <taxon>Tylenchoidea</taxon>
        <taxon>Heteroderidae</taxon>
        <taxon>Heteroderinae</taxon>
        <taxon>Globodera</taxon>
    </lineage>
</organism>
<dbReference type="Proteomes" id="UP000887572">
    <property type="component" value="Unplaced"/>
</dbReference>
<name>A0A914H618_GLORO</name>
<dbReference type="PANTHER" id="PTHR23021:SF11">
    <property type="entry name" value="SERPENTINE RECEPTOR, CLASS T"/>
    <property type="match status" value="1"/>
</dbReference>
<sequence>MDLFFFRHAEYERLYNCTGLEINSIALERRRFVPESIAVCVLCAIYYVLYVPCIYSIWKHMRDNSCYKLLFYIGIIDLAAMWMPGFFCGWANLSGAVFCSYPTLMYFVGIPGIALWGAETTGDLILALNRCLDIVSPRFSRILFSGPRTSLWITGCSLYALYWAIFMKPIVYSSIYFSWIFYPFDDYLVGDEQHEEYEHWLHRAHNTVVAFMSPLIYLIFVAKLFYDIRKSRRQFGVVVSEMDAVQIRIFTQVFGICLMNTLTCFFFFFLQNYEPPQWMVTLADFAWLHVHGLPPVFYLTFNKTIREDSRLIFVKLFQRHRVGHIGGVTVVRPIIKLTNGTSPNCTRTGNNQRI</sequence>
<feature type="transmembrane region" description="Helical" evidence="1">
    <location>
        <begin position="282"/>
        <end position="301"/>
    </location>
</feature>
<dbReference type="SUPFAM" id="SSF81321">
    <property type="entry name" value="Family A G protein-coupled receptor-like"/>
    <property type="match status" value="1"/>
</dbReference>
<dbReference type="AlphaFoldDB" id="A0A914H618"/>
<feature type="transmembrane region" description="Helical" evidence="1">
    <location>
        <begin position="69"/>
        <end position="92"/>
    </location>
</feature>
<dbReference type="Pfam" id="PF10321">
    <property type="entry name" value="7TM_GPCR_Srt"/>
    <property type="match status" value="1"/>
</dbReference>
<feature type="transmembrane region" description="Helical" evidence="1">
    <location>
        <begin position="36"/>
        <end position="57"/>
    </location>
</feature>
<evidence type="ECO:0000313" key="2">
    <source>
        <dbReference type="Proteomes" id="UP000887572"/>
    </source>
</evidence>
<protein>
    <submittedName>
        <fullName evidence="3">Uncharacterized protein</fullName>
    </submittedName>
</protein>
<dbReference type="PANTHER" id="PTHR23021">
    <property type="entry name" value="SERPENTINE RECEPTOR, CLASS T"/>
    <property type="match status" value="1"/>
</dbReference>
<keyword evidence="1" id="KW-1133">Transmembrane helix</keyword>
<feature type="transmembrane region" description="Helical" evidence="1">
    <location>
        <begin position="247"/>
        <end position="270"/>
    </location>
</feature>